<feature type="modified residue" description="4-aspartylphosphate" evidence="3">
    <location>
        <position position="54"/>
    </location>
</feature>
<evidence type="ECO:0000259" key="4">
    <source>
        <dbReference type="PROSITE" id="PS50043"/>
    </source>
</evidence>
<dbReference type="AlphaFoldDB" id="A0A4R1FDK3"/>
<gene>
    <name evidence="6" type="ORF">DFR71_6187</name>
</gene>
<dbReference type="SUPFAM" id="SSF52172">
    <property type="entry name" value="CheY-like"/>
    <property type="match status" value="1"/>
</dbReference>
<dbReference type="SMART" id="SM00448">
    <property type="entry name" value="REC"/>
    <property type="match status" value="1"/>
</dbReference>
<feature type="domain" description="Response regulatory" evidence="5">
    <location>
        <begin position="3"/>
        <end position="119"/>
    </location>
</feature>
<dbReference type="InterPro" id="IPR016032">
    <property type="entry name" value="Sig_transdc_resp-reg_C-effctor"/>
</dbReference>
<evidence type="ECO:0000256" key="1">
    <source>
        <dbReference type="ARBA" id="ARBA00022553"/>
    </source>
</evidence>
<dbReference type="PANTHER" id="PTHR43214">
    <property type="entry name" value="TWO-COMPONENT RESPONSE REGULATOR"/>
    <property type="match status" value="1"/>
</dbReference>
<dbReference type="OrthoDB" id="9808843at2"/>
<dbReference type="PROSITE" id="PS00622">
    <property type="entry name" value="HTH_LUXR_1"/>
    <property type="match status" value="1"/>
</dbReference>
<dbReference type="Proteomes" id="UP000294856">
    <property type="component" value="Unassembled WGS sequence"/>
</dbReference>
<proteinExistence type="predicted"/>
<dbReference type="Gene3D" id="3.40.50.2300">
    <property type="match status" value="1"/>
</dbReference>
<dbReference type="InterPro" id="IPR000792">
    <property type="entry name" value="Tscrpt_reg_LuxR_C"/>
</dbReference>
<keyword evidence="2" id="KW-0238">DNA-binding</keyword>
<dbReference type="CDD" id="cd17535">
    <property type="entry name" value="REC_NarL-like"/>
    <property type="match status" value="1"/>
</dbReference>
<dbReference type="Pfam" id="PF00072">
    <property type="entry name" value="Response_reg"/>
    <property type="match status" value="1"/>
</dbReference>
<dbReference type="PROSITE" id="PS50110">
    <property type="entry name" value="RESPONSE_REGULATORY"/>
    <property type="match status" value="1"/>
</dbReference>
<dbReference type="GO" id="GO:0003677">
    <property type="term" value="F:DNA binding"/>
    <property type="evidence" value="ECO:0007669"/>
    <property type="project" value="UniProtKB-KW"/>
</dbReference>
<accession>A0A4R1FDK3</accession>
<dbReference type="PRINTS" id="PR00038">
    <property type="entry name" value="HTHLUXR"/>
</dbReference>
<dbReference type="PROSITE" id="PS50043">
    <property type="entry name" value="HTH_LUXR_2"/>
    <property type="match status" value="1"/>
</dbReference>
<dbReference type="InterPro" id="IPR011006">
    <property type="entry name" value="CheY-like_superfamily"/>
</dbReference>
<evidence type="ECO:0000256" key="3">
    <source>
        <dbReference type="PROSITE-ProRule" id="PRU00169"/>
    </source>
</evidence>
<keyword evidence="7" id="KW-1185">Reference proteome</keyword>
<dbReference type="InterPro" id="IPR058245">
    <property type="entry name" value="NreC/VraR/RcsB-like_REC"/>
</dbReference>
<dbReference type="GO" id="GO:0000160">
    <property type="term" value="P:phosphorelay signal transduction system"/>
    <property type="evidence" value="ECO:0007669"/>
    <property type="project" value="InterPro"/>
</dbReference>
<organism evidence="6 7">
    <name type="scientific">Nocardia alba</name>
    <dbReference type="NCBI Taxonomy" id="225051"/>
    <lineage>
        <taxon>Bacteria</taxon>
        <taxon>Bacillati</taxon>
        <taxon>Actinomycetota</taxon>
        <taxon>Actinomycetes</taxon>
        <taxon>Mycobacteriales</taxon>
        <taxon>Nocardiaceae</taxon>
        <taxon>Nocardia</taxon>
    </lineage>
</organism>
<keyword evidence="1 3" id="KW-0597">Phosphoprotein</keyword>
<dbReference type="GO" id="GO:0006355">
    <property type="term" value="P:regulation of DNA-templated transcription"/>
    <property type="evidence" value="ECO:0007669"/>
    <property type="project" value="InterPro"/>
</dbReference>
<dbReference type="Pfam" id="PF00196">
    <property type="entry name" value="GerE"/>
    <property type="match status" value="1"/>
</dbReference>
<dbReference type="EMBL" id="SMFR01000008">
    <property type="protein sequence ID" value="TCJ89898.1"/>
    <property type="molecule type" value="Genomic_DNA"/>
</dbReference>
<dbReference type="CDD" id="cd06170">
    <property type="entry name" value="LuxR_C_like"/>
    <property type="match status" value="1"/>
</dbReference>
<protein>
    <submittedName>
        <fullName evidence="6">LuxR family two component transcriptional regulator</fullName>
    </submittedName>
</protein>
<dbReference type="SUPFAM" id="SSF46894">
    <property type="entry name" value="C-terminal effector domain of the bipartite response regulators"/>
    <property type="match status" value="1"/>
</dbReference>
<reference evidence="6 7" key="1">
    <citation type="submission" date="2019-03" db="EMBL/GenBank/DDBJ databases">
        <title>Genomic Encyclopedia of Type Strains, Phase IV (KMG-IV): sequencing the most valuable type-strain genomes for metagenomic binning, comparative biology and taxonomic classification.</title>
        <authorList>
            <person name="Goeker M."/>
        </authorList>
    </citation>
    <scope>NUCLEOTIDE SEQUENCE [LARGE SCALE GENOMIC DNA]</scope>
    <source>
        <strain evidence="6 7">DSM 44684</strain>
    </source>
</reference>
<evidence type="ECO:0000313" key="7">
    <source>
        <dbReference type="Proteomes" id="UP000294856"/>
    </source>
</evidence>
<dbReference type="PANTHER" id="PTHR43214:SF42">
    <property type="entry name" value="TRANSCRIPTIONAL REGULATORY PROTEIN DESR"/>
    <property type="match status" value="1"/>
</dbReference>
<dbReference type="InterPro" id="IPR001789">
    <property type="entry name" value="Sig_transdc_resp-reg_receiver"/>
</dbReference>
<dbReference type="STRING" id="1210063.GCA_001612665_05768"/>
<evidence type="ECO:0000259" key="5">
    <source>
        <dbReference type="PROSITE" id="PS50110"/>
    </source>
</evidence>
<dbReference type="InterPro" id="IPR039420">
    <property type="entry name" value="WalR-like"/>
</dbReference>
<feature type="domain" description="HTH luxR-type" evidence="4">
    <location>
        <begin position="134"/>
        <end position="199"/>
    </location>
</feature>
<name>A0A4R1FDK3_9NOCA</name>
<evidence type="ECO:0000313" key="6">
    <source>
        <dbReference type="EMBL" id="TCJ89898.1"/>
    </source>
</evidence>
<comment type="caution">
    <text evidence="6">The sequence shown here is derived from an EMBL/GenBank/DDBJ whole genome shotgun (WGS) entry which is preliminary data.</text>
</comment>
<dbReference type="RefSeq" id="WP_067458201.1">
    <property type="nucleotide sequence ID" value="NZ_SMFR01000008.1"/>
</dbReference>
<evidence type="ECO:0000256" key="2">
    <source>
        <dbReference type="ARBA" id="ARBA00023125"/>
    </source>
</evidence>
<dbReference type="SMART" id="SM00421">
    <property type="entry name" value="HTH_LUXR"/>
    <property type="match status" value="1"/>
</dbReference>
<sequence>MIRVLLVEDADLIRTALSSLLRAEVDIDVVGEVARGDEALDEVRRLAPDVAVIDIDLPGLDGIEVARQIMADMPAVRVLMLTTHARPQVIRRALAQRVQGFMLKGARAEALADGIRTVAAGGRSVDSELALSALEATNCPLTGREVEVLRVASQGTGTREIAQSLALSPGTVRNYLASTVSKLHARNRIDAIRIAAESGWL</sequence>